<feature type="transmembrane region" description="Helical" evidence="2">
    <location>
        <begin position="1069"/>
        <end position="1093"/>
    </location>
</feature>
<reference evidence="3 4" key="1">
    <citation type="journal article" date="2024" name="Nat. Commun.">
        <title>Phylogenomics reveals the evolutionary origins of lichenization in chlorophyte algae.</title>
        <authorList>
            <person name="Puginier C."/>
            <person name="Libourel C."/>
            <person name="Otte J."/>
            <person name="Skaloud P."/>
            <person name="Haon M."/>
            <person name="Grisel S."/>
            <person name="Petersen M."/>
            <person name="Berrin J.G."/>
            <person name="Delaux P.M."/>
            <person name="Dal Grande F."/>
            <person name="Keller J."/>
        </authorList>
    </citation>
    <scope>NUCLEOTIDE SEQUENCE [LARGE SCALE GENOMIC DNA]</scope>
    <source>
        <strain evidence="3 4">SAG 2043</strain>
    </source>
</reference>
<organism evidence="3 4">
    <name type="scientific">[Myrmecia] bisecta</name>
    <dbReference type="NCBI Taxonomy" id="41462"/>
    <lineage>
        <taxon>Eukaryota</taxon>
        <taxon>Viridiplantae</taxon>
        <taxon>Chlorophyta</taxon>
        <taxon>core chlorophytes</taxon>
        <taxon>Trebouxiophyceae</taxon>
        <taxon>Trebouxiales</taxon>
        <taxon>Trebouxiaceae</taxon>
        <taxon>Myrmecia</taxon>
    </lineage>
</organism>
<feature type="transmembrane region" description="Helical" evidence="2">
    <location>
        <begin position="1332"/>
        <end position="1349"/>
    </location>
</feature>
<evidence type="ECO:0008006" key="5">
    <source>
        <dbReference type="Google" id="ProtNLM"/>
    </source>
</evidence>
<dbReference type="EMBL" id="JALJOR010000001">
    <property type="protein sequence ID" value="KAK9829421.1"/>
    <property type="molecule type" value="Genomic_DNA"/>
</dbReference>
<accession>A0AAW1R6S3</accession>
<gene>
    <name evidence="3" type="ORF">WJX72_005757</name>
</gene>
<feature type="transmembrane region" description="Helical" evidence="2">
    <location>
        <begin position="1303"/>
        <end position="1320"/>
    </location>
</feature>
<keyword evidence="2" id="KW-0812">Transmembrane</keyword>
<feature type="transmembrane region" description="Helical" evidence="2">
    <location>
        <begin position="983"/>
        <end position="1001"/>
    </location>
</feature>
<keyword evidence="4" id="KW-1185">Reference proteome</keyword>
<name>A0AAW1R6S3_9CHLO</name>
<dbReference type="Proteomes" id="UP001489004">
    <property type="component" value="Unassembled WGS sequence"/>
</dbReference>
<protein>
    <recommendedName>
        <fullName evidence="5">TRP C-terminal domain-containing protein</fullName>
    </recommendedName>
</protein>
<evidence type="ECO:0000313" key="4">
    <source>
        <dbReference type="Proteomes" id="UP001489004"/>
    </source>
</evidence>
<dbReference type="SMART" id="SM00710">
    <property type="entry name" value="PbH1"/>
    <property type="match status" value="9"/>
</dbReference>
<comment type="caution">
    <text evidence="3">The sequence shown here is derived from an EMBL/GenBank/DDBJ whole genome shotgun (WGS) entry which is preliminary data.</text>
</comment>
<dbReference type="PANTHER" id="PTHR11319">
    <property type="entry name" value="G PROTEIN-COUPLED RECEPTOR-RELATED"/>
    <property type="match status" value="1"/>
</dbReference>
<dbReference type="SUPFAM" id="SSF51126">
    <property type="entry name" value="Pectin lyase-like"/>
    <property type="match status" value="3"/>
</dbReference>
<sequence>MDTAPVLGAFYQVTAFSGGTLVAASAPTTTAISALIPGVAYAYPAPYGLANSTCSWAAPCSDLQAAIDATPSTGYTFAGPGTYTGVGNRELSFRGQAKTVVSFVGATYTIIDAQGLGRAFVFNSGESYGSVLSGFTFTNGMQDYGGAILIDTASPVIANCNFFNCFASNDGGAIHVSGPVTVAVPTTFPIITGANFTGNRAQNGAGVWVNNAGANITLSVFLNCRADLVTASRGGAIAGITAGFFLEHVHMENCYAAFSGGAIHTEAAITLADAHNITMLNCQADAFGGGINIFAGANFTFVDSQIIGNTAGFHGGGAIVTYGFLTLLNTVVSGNSALFGGGGIKALAGVVQLDGCTVTNNQATDGGGFEVAKATGAAIVPTILVVKNSFFSGNAAVGKGGCFNLASCNATLIQNVTFANNVGTRGGVAYISAENVGIYASTFKGNNAQFGGAIYGFAGCRADIQYTTFDSNVAKESGGGIITGDDVQMNIAFCQFINNGNYSCYEPPNGGGALNVGVDEFNAQSGCAVRTTAPSFVQVSNSAFRRNVAKATGGAIGVQSGTLIMSTSDVSGNAATGKGGSGYGGGVYVAETCTGSLCTTATAIISGCSLTNNLAHLAGGALFYTATTAASSVTLTGGLVSGNRVDYAATDLTKSGLGGGVFLARNNFKLSGVAFVKNAAYLGGGVFLGADLSSNALLDSLTFVNNTGILGEDVYWLRAQSPNASLSCSGCSYAPGVGSSIATEVLAASYLQQPAGSVQSAETAPQFGVGLRDFYGHLASAESAGECVVEYTGSALTIPDFGRRASIEAGQSTFRQFQVTGGIGASFQLNIACAPSTTGQNPFLPATYPLAPISFPLTVANCPPGTRQAGEICQACDQNTYNFDGRQCLKCPAGGVCPGGTEGTVTAIQSLQGYWRAGNTSLNLYRCTLPASCLGRPNHPGSLAGDASCIPGSVGPLCSVCAPGYYQFSGKCQSCGAAGQAKAMLGVSVIVLAFFLAAIFARDWGDAKGGMMTKIKILVTHVQLLALLRDYDVVWPDATHRLFGWSDSLNLGVSITAPACYLGSEYNFYFYWIITMAMPVCSVLGCIVVHFVASRVVNLLRSYEEAASETPRFGCSGKFKQKLRDWLEGVKTRCWKNGFWLITLLYPRCSMTALQFFATQKLDLGTYLRADYSILIRPLGGSLSRTYVHYLVPGIFMLVVFAILIPLAYALILYRIRNQLEDPIIQRKFGFLYGGYRLTFWETTEMIRKLLLAAIPVFIAPQPYGSAQAVLGQLLTIGYLVAVVYCQPYEVPMDNHLQTGSHIIIWLFLVSGESLKWAVLSESQILTVEAGQLLLTSSMALVVILACLVKAQHISRARRSIWYKKIFRGCFGVGKDKERVHPLMEEDYPQAAGAQADYPGSAFDNSTFAHANNKKAAETQLAEQDPESGDHRLIGTQLETKNSSTPLL</sequence>
<keyword evidence="2" id="KW-1133">Transmembrane helix</keyword>
<dbReference type="SUPFAM" id="SSF57184">
    <property type="entry name" value="Growth factor receptor domain"/>
    <property type="match status" value="1"/>
</dbReference>
<dbReference type="PANTHER" id="PTHR11319:SF35">
    <property type="entry name" value="OUTER MEMBRANE PROTEIN PMPC-RELATED"/>
    <property type="match status" value="1"/>
</dbReference>
<proteinExistence type="predicted"/>
<evidence type="ECO:0000256" key="1">
    <source>
        <dbReference type="SAM" id="MobiDB-lite"/>
    </source>
</evidence>
<evidence type="ECO:0000313" key="3">
    <source>
        <dbReference type="EMBL" id="KAK9829421.1"/>
    </source>
</evidence>
<evidence type="ECO:0000256" key="2">
    <source>
        <dbReference type="SAM" id="Phobius"/>
    </source>
</evidence>
<dbReference type="InterPro" id="IPR011050">
    <property type="entry name" value="Pectin_lyase_fold/virulence"/>
</dbReference>
<keyword evidence="2" id="KW-0472">Membrane</keyword>
<dbReference type="InterPro" id="IPR006626">
    <property type="entry name" value="PbH1"/>
</dbReference>
<dbReference type="InterPro" id="IPR009030">
    <property type="entry name" value="Growth_fac_rcpt_cys_sf"/>
</dbReference>
<feature type="region of interest" description="Disordered" evidence="1">
    <location>
        <begin position="1414"/>
        <end position="1448"/>
    </location>
</feature>
<feature type="compositionally biased region" description="Polar residues" evidence="1">
    <location>
        <begin position="1437"/>
        <end position="1448"/>
    </location>
</feature>
<feature type="transmembrane region" description="Helical" evidence="2">
    <location>
        <begin position="1187"/>
        <end position="1214"/>
    </location>
</feature>